<keyword evidence="2" id="KW-1133">Transmembrane helix</keyword>
<comment type="caution">
    <text evidence="3">The sequence shown here is derived from an EMBL/GenBank/DDBJ whole genome shotgun (WGS) entry which is preliminary data.</text>
</comment>
<keyword evidence="2" id="KW-0812">Transmembrane</keyword>
<evidence type="ECO:0000256" key="1">
    <source>
        <dbReference type="SAM" id="MobiDB-lite"/>
    </source>
</evidence>
<accession>A0ABD0K7T6</accession>
<dbReference type="PANTHER" id="PTHR13304:SF0">
    <property type="entry name" value="GLYCOSYLPHOSPHATIDYLINOSITOL ANCHOR ATTACHMENT 1 PROTEIN"/>
    <property type="match status" value="1"/>
</dbReference>
<evidence type="ECO:0000313" key="4">
    <source>
        <dbReference type="Proteomes" id="UP001519460"/>
    </source>
</evidence>
<keyword evidence="2" id="KW-0472">Membrane</keyword>
<dbReference type="SUPFAM" id="SSF53187">
    <property type="entry name" value="Zn-dependent exopeptidases"/>
    <property type="match status" value="1"/>
</dbReference>
<organism evidence="3 4">
    <name type="scientific">Batillaria attramentaria</name>
    <dbReference type="NCBI Taxonomy" id="370345"/>
    <lineage>
        <taxon>Eukaryota</taxon>
        <taxon>Metazoa</taxon>
        <taxon>Spiralia</taxon>
        <taxon>Lophotrochozoa</taxon>
        <taxon>Mollusca</taxon>
        <taxon>Gastropoda</taxon>
        <taxon>Caenogastropoda</taxon>
        <taxon>Sorbeoconcha</taxon>
        <taxon>Cerithioidea</taxon>
        <taxon>Batillariidae</taxon>
        <taxon>Batillaria</taxon>
    </lineage>
</organism>
<feature type="compositionally biased region" description="Acidic residues" evidence="1">
    <location>
        <begin position="474"/>
        <end position="484"/>
    </location>
</feature>
<evidence type="ECO:0000313" key="3">
    <source>
        <dbReference type="EMBL" id="KAK7483076.1"/>
    </source>
</evidence>
<feature type="compositionally biased region" description="Basic and acidic residues" evidence="1">
    <location>
        <begin position="407"/>
        <end position="464"/>
    </location>
</feature>
<dbReference type="PANTHER" id="PTHR13304">
    <property type="entry name" value="GLYCOSYLPHOSPHATIDYLINOSITOL ANCHOR ATTACHMENT 1 PROTEIN"/>
    <property type="match status" value="1"/>
</dbReference>
<reference evidence="3 4" key="1">
    <citation type="journal article" date="2023" name="Sci. Data">
        <title>Genome assembly of the Korean intertidal mud-creeper Batillaria attramentaria.</title>
        <authorList>
            <person name="Patra A.K."/>
            <person name="Ho P.T."/>
            <person name="Jun S."/>
            <person name="Lee S.J."/>
            <person name="Kim Y."/>
            <person name="Won Y.J."/>
        </authorList>
    </citation>
    <scope>NUCLEOTIDE SEQUENCE [LARGE SCALE GENOMIC DNA]</scope>
    <source>
        <strain evidence="3">Wonlab-2016</strain>
    </source>
</reference>
<dbReference type="InterPro" id="IPR007246">
    <property type="entry name" value="Gaa1"/>
</dbReference>
<protein>
    <recommendedName>
        <fullName evidence="5">Glycosylphosphatidylinositol anchor attachment 1 protein</fullName>
    </recommendedName>
</protein>
<feature type="transmembrane region" description="Helical" evidence="2">
    <location>
        <begin position="24"/>
        <end position="41"/>
    </location>
</feature>
<feature type="transmembrane region" description="Helical" evidence="2">
    <location>
        <begin position="494"/>
        <end position="513"/>
    </location>
</feature>
<gene>
    <name evidence="3" type="ORF">BaRGS_00025739</name>
</gene>
<feature type="transmembrane region" description="Helical" evidence="2">
    <location>
        <begin position="619"/>
        <end position="640"/>
    </location>
</feature>
<dbReference type="PIRSF" id="PIRSF036762">
    <property type="entry name" value="GAA1"/>
    <property type="match status" value="1"/>
</dbReference>
<dbReference type="AlphaFoldDB" id="A0ABD0K7T6"/>
<proteinExistence type="predicted"/>
<name>A0ABD0K7T6_9CAEN</name>
<evidence type="ECO:0008006" key="5">
    <source>
        <dbReference type="Google" id="ProtNLM"/>
    </source>
</evidence>
<feature type="transmembrane region" description="Helical" evidence="2">
    <location>
        <begin position="589"/>
        <end position="607"/>
    </location>
</feature>
<dbReference type="Proteomes" id="UP001519460">
    <property type="component" value="Unassembled WGS sequence"/>
</dbReference>
<dbReference type="Gene3D" id="3.40.630.10">
    <property type="entry name" value="Zn peptidases"/>
    <property type="match status" value="1"/>
</dbReference>
<dbReference type="EMBL" id="JACVVK020000234">
    <property type="protein sequence ID" value="KAK7483076.1"/>
    <property type="molecule type" value="Genomic_DNA"/>
</dbReference>
<evidence type="ECO:0000256" key="2">
    <source>
        <dbReference type="SAM" id="Phobius"/>
    </source>
</evidence>
<feature type="transmembrane region" description="Helical" evidence="2">
    <location>
        <begin position="374"/>
        <end position="395"/>
    </location>
</feature>
<dbReference type="Pfam" id="PF04114">
    <property type="entry name" value="Gaa1"/>
    <property type="match status" value="1"/>
</dbReference>
<feature type="transmembrane region" description="Helical" evidence="2">
    <location>
        <begin position="533"/>
        <end position="551"/>
    </location>
</feature>
<feature type="transmembrane region" description="Helical" evidence="2">
    <location>
        <begin position="563"/>
        <end position="583"/>
    </location>
</feature>
<feature type="transmembrane region" description="Helical" evidence="2">
    <location>
        <begin position="673"/>
        <end position="695"/>
    </location>
</feature>
<keyword evidence="4" id="KW-1185">Reference proteome</keyword>
<sequence length="700" mass="78723">MGLLTDPKQRQWLVRSILRYQSKLSVLLYVGGLLWFLALAYRPLNAGTYFSENALLPGLVESNLPQGFSSLQSFASSLKEEMKKDKERVPKDWIFQQFQDLGLDTYRQNFTLKYPFRMSTYAKELQLFRGENIYAILRARRAASTEALVMAAPLRSASNSKGRTDGGIALMLGLADQFRRNPYWAKDVIFLLSEMDEVGVLAWLDAYHESKSPYVFADDLPGRSGPIQAAINLEIPQDKVRYLNLKVEGLNGQLPNLDLFNLAVRLGRREHVHGDHHDPETWEGFQHMLGTMLNMMWTQASGAPSGSHGLFHRYHIEALTLEGVRLSKGMRAYSLEQLARVVEGIFRSLNNLLERFHQSFFFYLLPSTDRYVSIGLYMPPFGLMAVAALALWIMATSPQEPEDEKEREEKQLGEKETEGGEPGKKETKGGELGEKETETKKKEDSSGSGDPHNDSHSEKKKSLADQENAPQDLAVDDGDSDDDDGLELGETMRIFLSVAPVVTMSFLLGLMTYTAPHLFSKFEPSRSVSVFDVVTYGMMAVFTASLTYPYLLYRKADPDSEILINWHLLKCIGLLVQGLMLFAISLINISLAFFIAATSLPVMMAVYATKSWLSKGLQLVALLIVSPLGLLVMAACVTVIQKNTDDSWLFSPLAAMDEVKNLLFLLLVDQHLFASWTFLVVSLAYFPAWLLFWAIPFCQF</sequence>
<feature type="region of interest" description="Disordered" evidence="1">
    <location>
        <begin position="398"/>
        <end position="484"/>
    </location>
</feature>